<comment type="caution">
    <text evidence="3">The sequence shown here is derived from an EMBL/GenBank/DDBJ whole genome shotgun (WGS) entry which is preliminary data.</text>
</comment>
<evidence type="ECO:0000259" key="2">
    <source>
        <dbReference type="Pfam" id="PF01402"/>
    </source>
</evidence>
<dbReference type="EMBL" id="RSED01000002">
    <property type="protein sequence ID" value="RRS05781.1"/>
    <property type="molecule type" value="Genomic_DNA"/>
</dbReference>
<name>A0A3R8S585_9BURK</name>
<keyword evidence="4" id="KW-1185">Reference proteome</keyword>
<dbReference type="RefSeq" id="WP_125241688.1">
    <property type="nucleotide sequence ID" value="NZ_RSED01000002.1"/>
</dbReference>
<evidence type="ECO:0000313" key="3">
    <source>
        <dbReference type="EMBL" id="RRS05781.1"/>
    </source>
</evidence>
<protein>
    <submittedName>
        <fullName evidence="3">CopG family transcriptional regulator</fullName>
    </submittedName>
</protein>
<feature type="region of interest" description="Disordered" evidence="1">
    <location>
        <begin position="45"/>
        <end position="67"/>
    </location>
</feature>
<reference evidence="3 4" key="1">
    <citation type="submission" date="2018-12" db="EMBL/GenBank/DDBJ databases">
        <title>The whole draft genome of Aquabacterium sp. SJQ9.</title>
        <authorList>
            <person name="Sun L."/>
            <person name="Gao X."/>
            <person name="Chen W."/>
            <person name="Huang K."/>
        </authorList>
    </citation>
    <scope>NUCLEOTIDE SEQUENCE [LARGE SCALE GENOMIC DNA]</scope>
    <source>
        <strain evidence="3 4">SJQ9</strain>
    </source>
</reference>
<feature type="compositionally biased region" description="Polar residues" evidence="1">
    <location>
        <begin position="48"/>
        <end position="67"/>
    </location>
</feature>
<dbReference type="CDD" id="cd21631">
    <property type="entry name" value="RHH_CopG_NikR-like"/>
    <property type="match status" value="1"/>
</dbReference>
<sequence>MQYTVYIDDQTSRQLSEAALKRGANRNAIILQALQEWLAAQKAAEALDQSSTRQKSGGEQLMSASYY</sequence>
<dbReference type="Pfam" id="PF01402">
    <property type="entry name" value="RHH_1"/>
    <property type="match status" value="1"/>
</dbReference>
<dbReference type="OrthoDB" id="9154579at2"/>
<accession>A0A3R8S585</accession>
<evidence type="ECO:0000313" key="4">
    <source>
        <dbReference type="Proteomes" id="UP000269265"/>
    </source>
</evidence>
<feature type="domain" description="Ribbon-helix-helix protein CopG" evidence="2">
    <location>
        <begin position="4"/>
        <end position="39"/>
    </location>
</feature>
<dbReference type="InterPro" id="IPR002145">
    <property type="entry name" value="CopG"/>
</dbReference>
<dbReference type="AlphaFoldDB" id="A0A3R8S585"/>
<dbReference type="GO" id="GO:0006355">
    <property type="term" value="P:regulation of DNA-templated transcription"/>
    <property type="evidence" value="ECO:0007669"/>
    <property type="project" value="InterPro"/>
</dbReference>
<evidence type="ECO:0000256" key="1">
    <source>
        <dbReference type="SAM" id="MobiDB-lite"/>
    </source>
</evidence>
<dbReference type="Proteomes" id="UP000269265">
    <property type="component" value="Unassembled WGS sequence"/>
</dbReference>
<proteinExistence type="predicted"/>
<gene>
    <name evidence="3" type="ORF">EIP75_02630</name>
</gene>
<organism evidence="3 4">
    <name type="scientific">Aquabacterium soli</name>
    <dbReference type="NCBI Taxonomy" id="2493092"/>
    <lineage>
        <taxon>Bacteria</taxon>
        <taxon>Pseudomonadati</taxon>
        <taxon>Pseudomonadota</taxon>
        <taxon>Betaproteobacteria</taxon>
        <taxon>Burkholderiales</taxon>
        <taxon>Aquabacterium</taxon>
    </lineage>
</organism>